<protein>
    <submittedName>
        <fullName evidence="2">N-ATPase, AtpR subunit</fullName>
    </submittedName>
</protein>
<feature type="transmembrane region" description="Helical" evidence="1">
    <location>
        <begin position="39"/>
        <end position="59"/>
    </location>
</feature>
<feature type="transmembrane region" description="Helical" evidence="1">
    <location>
        <begin position="65"/>
        <end position="82"/>
    </location>
</feature>
<evidence type="ECO:0000256" key="1">
    <source>
        <dbReference type="SAM" id="Phobius"/>
    </source>
</evidence>
<gene>
    <name evidence="2" type="ORF">GALL_549590</name>
</gene>
<keyword evidence="1" id="KW-0472">Membrane</keyword>
<reference evidence="2" key="1">
    <citation type="submission" date="2016-10" db="EMBL/GenBank/DDBJ databases">
        <title>Sequence of Gallionella enrichment culture.</title>
        <authorList>
            <person name="Poehlein A."/>
            <person name="Muehling M."/>
            <person name="Daniel R."/>
        </authorList>
    </citation>
    <scope>NUCLEOTIDE SEQUENCE</scope>
</reference>
<sequence>MYEILPLAAALAAGVALGLMFFGGLWWTVTRGISSPRPALWFLGSKLVRTPLALGGFYLVGGVHWERWIVCLLGFVLGRLMVARLPRRPPHDSLTQARGAGHAP</sequence>
<dbReference type="NCBIfam" id="TIGR03165">
    <property type="entry name" value="F1F0_chp_2"/>
    <property type="match status" value="1"/>
</dbReference>
<evidence type="ECO:0000313" key="2">
    <source>
        <dbReference type="EMBL" id="OIQ63501.1"/>
    </source>
</evidence>
<keyword evidence="1" id="KW-0812">Transmembrane</keyword>
<comment type="caution">
    <text evidence="2">The sequence shown here is derived from an EMBL/GenBank/DDBJ whole genome shotgun (WGS) entry which is preliminary data.</text>
</comment>
<proteinExistence type="predicted"/>
<feature type="transmembrane region" description="Helical" evidence="1">
    <location>
        <begin position="6"/>
        <end position="27"/>
    </location>
</feature>
<dbReference type="EMBL" id="MLJW01008959">
    <property type="protein sequence ID" value="OIQ63501.1"/>
    <property type="molecule type" value="Genomic_DNA"/>
</dbReference>
<dbReference type="InterPro" id="IPR017581">
    <property type="entry name" value="AtpR-like"/>
</dbReference>
<organism evidence="2">
    <name type="scientific">mine drainage metagenome</name>
    <dbReference type="NCBI Taxonomy" id="410659"/>
    <lineage>
        <taxon>unclassified sequences</taxon>
        <taxon>metagenomes</taxon>
        <taxon>ecological metagenomes</taxon>
    </lineage>
</organism>
<dbReference type="AlphaFoldDB" id="A0A1J5PIW0"/>
<dbReference type="Pfam" id="PF12966">
    <property type="entry name" value="AtpR"/>
    <property type="match status" value="1"/>
</dbReference>
<accession>A0A1J5PIW0</accession>
<name>A0A1J5PIW0_9ZZZZ</name>
<keyword evidence="1" id="KW-1133">Transmembrane helix</keyword>